<feature type="region of interest" description="Disordered" evidence="1">
    <location>
        <begin position="798"/>
        <end position="882"/>
    </location>
</feature>
<gene>
    <name evidence="2" type="ORF">PVL29_022372</name>
</gene>
<evidence type="ECO:0000256" key="1">
    <source>
        <dbReference type="SAM" id="MobiDB-lite"/>
    </source>
</evidence>
<organism evidence="2 3">
    <name type="scientific">Vitis rotundifolia</name>
    <name type="common">Muscadine grape</name>
    <dbReference type="NCBI Taxonomy" id="103349"/>
    <lineage>
        <taxon>Eukaryota</taxon>
        <taxon>Viridiplantae</taxon>
        <taxon>Streptophyta</taxon>
        <taxon>Embryophyta</taxon>
        <taxon>Tracheophyta</taxon>
        <taxon>Spermatophyta</taxon>
        <taxon>Magnoliopsida</taxon>
        <taxon>eudicotyledons</taxon>
        <taxon>Gunneridae</taxon>
        <taxon>Pentapetalae</taxon>
        <taxon>rosids</taxon>
        <taxon>Vitales</taxon>
        <taxon>Vitaceae</taxon>
        <taxon>Viteae</taxon>
        <taxon>Vitis</taxon>
    </lineage>
</organism>
<feature type="compositionally biased region" description="Acidic residues" evidence="1">
    <location>
        <begin position="801"/>
        <end position="810"/>
    </location>
</feature>
<dbReference type="GO" id="GO:0032204">
    <property type="term" value="P:regulation of telomere maintenance"/>
    <property type="evidence" value="ECO:0007669"/>
    <property type="project" value="TreeGrafter"/>
</dbReference>
<dbReference type="InterPro" id="IPR027417">
    <property type="entry name" value="P-loop_NTPase"/>
</dbReference>
<dbReference type="Proteomes" id="UP001168098">
    <property type="component" value="Unassembled WGS sequence"/>
</dbReference>
<dbReference type="SUPFAM" id="SSF52540">
    <property type="entry name" value="P-loop containing nucleoside triphosphate hydrolases"/>
    <property type="match status" value="1"/>
</dbReference>
<evidence type="ECO:0000313" key="3">
    <source>
        <dbReference type="Proteomes" id="UP001168098"/>
    </source>
</evidence>
<dbReference type="EMBL" id="JARBHA010000017">
    <property type="protein sequence ID" value="KAJ9677354.1"/>
    <property type="molecule type" value="Genomic_DNA"/>
</dbReference>
<dbReference type="PANTHER" id="PTHR13413:SF0">
    <property type="entry name" value="YLP MOTIF-CONTAINING PROTEIN 1"/>
    <property type="match status" value="1"/>
</dbReference>
<accession>A0AA38YVT1</accession>
<feature type="compositionally biased region" description="Low complexity" evidence="1">
    <location>
        <begin position="500"/>
        <end position="515"/>
    </location>
</feature>
<feature type="region of interest" description="Disordered" evidence="1">
    <location>
        <begin position="475"/>
        <end position="515"/>
    </location>
</feature>
<dbReference type="InterPro" id="IPR026314">
    <property type="entry name" value="YLP_motif_con_p1"/>
</dbReference>
<comment type="caution">
    <text evidence="2">The sequence shown here is derived from an EMBL/GenBank/DDBJ whole genome shotgun (WGS) entry which is preliminary data.</text>
</comment>
<dbReference type="PANTHER" id="PTHR13413">
    <property type="entry name" value="YLP MOTIF CONTAINING PROTEIN NUCLEAR PROTEIN ZAP"/>
    <property type="match status" value="1"/>
</dbReference>
<protein>
    <recommendedName>
        <fullName evidence="4">YLP motif-containing protein 1</fullName>
    </recommendedName>
</protein>
<reference evidence="2 3" key="1">
    <citation type="journal article" date="2023" name="BMC Biotechnol.">
        <title>Vitis rotundifolia cv Carlos genome sequencing.</title>
        <authorList>
            <person name="Huff M."/>
            <person name="Hulse-Kemp A."/>
            <person name="Scheffler B."/>
            <person name="Youngblood R."/>
            <person name="Simpson S."/>
            <person name="Babiker E."/>
            <person name="Staton M."/>
        </authorList>
    </citation>
    <scope>NUCLEOTIDE SEQUENCE [LARGE SCALE GENOMIC DNA]</scope>
    <source>
        <tissue evidence="2">Leaf</tissue>
    </source>
</reference>
<feature type="compositionally biased region" description="Basic and acidic residues" evidence="1">
    <location>
        <begin position="818"/>
        <end position="859"/>
    </location>
</feature>
<evidence type="ECO:0000313" key="2">
    <source>
        <dbReference type="EMBL" id="KAJ9677354.1"/>
    </source>
</evidence>
<feature type="region of interest" description="Disordered" evidence="1">
    <location>
        <begin position="927"/>
        <end position="962"/>
    </location>
</feature>
<dbReference type="AlphaFoldDB" id="A0AA38YVT1"/>
<feature type="region of interest" description="Disordered" evidence="1">
    <location>
        <begin position="429"/>
        <end position="459"/>
    </location>
</feature>
<keyword evidence="3" id="KW-1185">Reference proteome</keyword>
<dbReference type="GO" id="GO:0005634">
    <property type="term" value="C:nucleus"/>
    <property type="evidence" value="ECO:0007669"/>
    <property type="project" value="InterPro"/>
</dbReference>
<sequence>MDHQWRPRPIQGNICPICSISHFPFCPPHPSLDQYPRFSLENNRLFQRPVLDPLIDNRAHPFVGYPNDGYGDPPFWNRNPNLERDAYVQFPFQPQIGGVHRDGFGSTVYDYGKNDFLSGGDRNSKRMRFDETDSGSFSNDYHLNPTRFMSEDERRLKLIRDHGGASSGVPHGGTVSGLGISTGFNGEIKGYSHENSTSERNFGNSEVVDRGKFDDFRGCRGEIQMNNIHDAGFGSVEREGSSFREEHGSTFGQQYMQINRNGFQSNVDHSVFRNEGDGVHSQNEGLKQSQYFQNEHPPHPSLPTYGHNGLPTRVSDNVGQSHSSQHGPYPILEVQNENYNGHNLQHLQLKNSVSVKEPPNSHIPNWQATSGLSVPYHEKRNSLAGDGASNNLPGQSYTFEHPVKLKQDFQSHVQLSDVRQSFEVRFPSQEGNQGTVLHQNSPVGAQYGSHRQGGYLPIHTGSNIVSEGLSQMQASRSFHVQPPLPASPPPPLPVDPPGRTSSKSKTSSSAPMTSSPLFPVPASSLAMAPSSYPPVPGANSLSQPYFHNKSHLHASTGFATEEPQDIRGTSSKQYLAEGQPYLMKHPSSEKPNSIDASHLFKQPHRVGRPDHVVIILRGLPGSGKSYLAKMLRDLEVESGSDAPRIYSMDDYFMTEVEKVEESESMKSFSARGKKPIVKKVMEYCYEPEMEEAYRASMLKAFKKTLEEGVFTFIIVDDRNLRVADFAQFWATAKRSGYEVYLLEASYKDPAGCAARNVHGFTQDDIQRMAGQWEEAPSMYLQLDIKSLFQGDDLKESGIQEVDMDTEDGDCDGGLSGSQEEKSEKVAAPHVEDYAPDGSSKDGKRWDAEGDHPAEVKELGSSKWSNDLDEDDNKKSRGPKENLNALSGLIQAYSKGGKSVHWGDQAGNTGFSIGTAKKANSLVIGPGAGYNLKSNPLSEEENSTSSGNTGGSKRTSMFQEQLRAERESFRAVFDRRRHRIGGLDADEES</sequence>
<dbReference type="FunFam" id="3.40.50.300:FF:000978">
    <property type="entry name" value="YLP motif-containing protein 1 isoform X3"/>
    <property type="match status" value="1"/>
</dbReference>
<feature type="compositionally biased region" description="Pro residues" evidence="1">
    <location>
        <begin position="482"/>
        <end position="496"/>
    </location>
</feature>
<dbReference type="Gene3D" id="3.40.50.300">
    <property type="entry name" value="P-loop containing nucleotide triphosphate hydrolases"/>
    <property type="match status" value="1"/>
</dbReference>
<proteinExistence type="predicted"/>
<name>A0AA38YVT1_VITRO</name>
<evidence type="ECO:0008006" key="4">
    <source>
        <dbReference type="Google" id="ProtNLM"/>
    </source>
</evidence>
<feature type="compositionally biased region" description="Polar residues" evidence="1">
    <location>
        <begin position="429"/>
        <end position="443"/>
    </location>
</feature>